<reference evidence="9 10" key="1">
    <citation type="journal article" date="2024" name="BMC Genomics">
        <title>De novo assembly and annotation of Popillia japonica's genome with initial clues to its potential as an invasive pest.</title>
        <authorList>
            <person name="Cucini C."/>
            <person name="Boschi S."/>
            <person name="Funari R."/>
            <person name="Cardaioli E."/>
            <person name="Iannotti N."/>
            <person name="Marturano G."/>
            <person name="Paoli F."/>
            <person name="Bruttini M."/>
            <person name="Carapelli A."/>
            <person name="Frati F."/>
            <person name="Nardi F."/>
        </authorList>
    </citation>
    <scope>NUCLEOTIDE SEQUENCE [LARGE SCALE GENOMIC DNA]</scope>
    <source>
        <strain evidence="9">DMR45628</strain>
    </source>
</reference>
<dbReference type="GO" id="GO:0000978">
    <property type="term" value="F:RNA polymerase II cis-regulatory region sequence-specific DNA binding"/>
    <property type="evidence" value="ECO:0007669"/>
    <property type="project" value="TreeGrafter"/>
</dbReference>
<feature type="compositionally biased region" description="Polar residues" evidence="7">
    <location>
        <begin position="102"/>
        <end position="113"/>
    </location>
</feature>
<evidence type="ECO:0000256" key="4">
    <source>
        <dbReference type="ARBA" id="ARBA00023242"/>
    </source>
</evidence>
<dbReference type="Pfam" id="PF00046">
    <property type="entry name" value="Homeodomain"/>
    <property type="match status" value="1"/>
</dbReference>
<dbReference type="PROSITE" id="PS00027">
    <property type="entry name" value="HOMEOBOX_1"/>
    <property type="match status" value="1"/>
</dbReference>
<dbReference type="GO" id="GO:0000981">
    <property type="term" value="F:DNA-binding transcription factor activity, RNA polymerase II-specific"/>
    <property type="evidence" value="ECO:0007669"/>
    <property type="project" value="InterPro"/>
</dbReference>
<feature type="region of interest" description="Disordered" evidence="7">
    <location>
        <begin position="56"/>
        <end position="79"/>
    </location>
</feature>
<dbReference type="InterPro" id="IPR050394">
    <property type="entry name" value="Homeobox_NK-like"/>
</dbReference>
<feature type="compositionally biased region" description="Basic and acidic residues" evidence="7">
    <location>
        <begin position="241"/>
        <end position="254"/>
    </location>
</feature>
<dbReference type="InterPro" id="IPR000047">
    <property type="entry name" value="HTH_motif"/>
</dbReference>
<dbReference type="AlphaFoldDB" id="A0AAW1KP65"/>
<dbReference type="InterPro" id="IPR009057">
    <property type="entry name" value="Homeodomain-like_sf"/>
</dbReference>
<name>A0AAW1KP65_POPJA</name>
<dbReference type="Gene3D" id="1.10.10.60">
    <property type="entry name" value="Homeodomain-like"/>
    <property type="match status" value="1"/>
</dbReference>
<dbReference type="PRINTS" id="PR00031">
    <property type="entry name" value="HTHREPRESSR"/>
</dbReference>
<evidence type="ECO:0000256" key="5">
    <source>
        <dbReference type="PROSITE-ProRule" id="PRU00108"/>
    </source>
</evidence>
<dbReference type="EMBL" id="JASPKY010000182">
    <property type="protein sequence ID" value="KAK9723090.1"/>
    <property type="molecule type" value="Genomic_DNA"/>
</dbReference>
<dbReference type="PANTHER" id="PTHR24340">
    <property type="entry name" value="HOMEOBOX PROTEIN NKX"/>
    <property type="match status" value="1"/>
</dbReference>
<dbReference type="PANTHER" id="PTHR24340:SF35">
    <property type="entry name" value="HGTX, ISOFORM C"/>
    <property type="match status" value="1"/>
</dbReference>
<proteinExistence type="predicted"/>
<feature type="compositionally biased region" description="Acidic residues" evidence="7">
    <location>
        <begin position="482"/>
        <end position="495"/>
    </location>
</feature>
<evidence type="ECO:0000256" key="3">
    <source>
        <dbReference type="ARBA" id="ARBA00023155"/>
    </source>
</evidence>
<dbReference type="GO" id="GO:0030154">
    <property type="term" value="P:cell differentiation"/>
    <property type="evidence" value="ECO:0007669"/>
    <property type="project" value="TreeGrafter"/>
</dbReference>
<dbReference type="GO" id="GO:0005634">
    <property type="term" value="C:nucleus"/>
    <property type="evidence" value="ECO:0007669"/>
    <property type="project" value="UniProtKB-SubCell"/>
</dbReference>
<dbReference type="Proteomes" id="UP001458880">
    <property type="component" value="Unassembled WGS sequence"/>
</dbReference>
<comment type="caution">
    <text evidence="9">The sequence shown here is derived from an EMBL/GenBank/DDBJ whole genome shotgun (WGS) entry which is preliminary data.</text>
</comment>
<feature type="DNA-binding region" description="Homeobox" evidence="5">
    <location>
        <begin position="406"/>
        <end position="465"/>
    </location>
</feature>
<comment type="subcellular location">
    <subcellularLocation>
        <location evidence="1 5 6">Nucleus</location>
    </subcellularLocation>
</comment>
<evidence type="ECO:0000256" key="1">
    <source>
        <dbReference type="ARBA" id="ARBA00004123"/>
    </source>
</evidence>
<keyword evidence="4 5" id="KW-0539">Nucleus</keyword>
<protein>
    <submittedName>
        <fullName evidence="9">Homeodomain</fullName>
    </submittedName>
</protein>
<keyword evidence="2 5" id="KW-0238">DNA-binding</keyword>
<evidence type="ECO:0000256" key="2">
    <source>
        <dbReference type="ARBA" id="ARBA00023125"/>
    </source>
</evidence>
<evidence type="ECO:0000313" key="9">
    <source>
        <dbReference type="EMBL" id="KAK9723090.1"/>
    </source>
</evidence>
<feature type="compositionally biased region" description="Basic and acidic residues" evidence="7">
    <location>
        <begin position="66"/>
        <end position="79"/>
    </location>
</feature>
<sequence length="505" mass="55326">MTQHSDASSDRSEVSVTPPPPVSKMLEFASQQNLSFLNLEHRNMLAAPLAALHSMTEMKVQQQSHSSHDHLQHQEKSDTDVLLERTSLHVERSGLASRSPLGATSNSNSSQGANPHGIDHILSRPSQITTGPLHFPHSQLLVTSIQCPFKLRTPNSADAALHASRKPFITASPVAMTQHSDASSDRSEVSVTPPPPVSKMLEFASQQNLSFLNLEHRNMLAAPLAALHSMTEMKVQQQSHSSHDHLQHQEKSDTDVLLERTSLHVERSGLASRSPLGATSNSNSSQGANPHGIDHILSRPSQITTGPLHFPHSLGFSQNSLGMATNSSQGASNSGLRGFNIAAAAFFHHHAANSVSKPPMELGRGASGLYWPGFQGLVSNPIAWRDRLNSMNQGALGVSPDKDAKKKHTRPTFSGQQIFALEKTFEQTKYLAGPERAKLAYALGMTESQVKVWFQNRRTKWRKKHAAEMATAKRKQEVLDNQTDENSDVISDNEEEHLAKKQNLQ</sequence>
<gene>
    <name evidence="9" type="ORF">QE152_g19332</name>
</gene>
<evidence type="ECO:0000259" key="8">
    <source>
        <dbReference type="PROSITE" id="PS50071"/>
    </source>
</evidence>
<evidence type="ECO:0000256" key="6">
    <source>
        <dbReference type="RuleBase" id="RU000682"/>
    </source>
</evidence>
<feature type="domain" description="Homeobox" evidence="8">
    <location>
        <begin position="404"/>
        <end position="464"/>
    </location>
</feature>
<keyword evidence="10" id="KW-1185">Reference proteome</keyword>
<feature type="region of interest" description="Disordered" evidence="7">
    <location>
        <begin position="1"/>
        <end position="23"/>
    </location>
</feature>
<dbReference type="InterPro" id="IPR020479">
    <property type="entry name" value="HD_metazoa"/>
</dbReference>
<evidence type="ECO:0000313" key="10">
    <source>
        <dbReference type="Proteomes" id="UP001458880"/>
    </source>
</evidence>
<accession>A0AAW1KP65</accession>
<feature type="compositionally biased region" description="Polar residues" evidence="7">
    <location>
        <begin position="277"/>
        <end position="288"/>
    </location>
</feature>
<dbReference type="SUPFAM" id="SSF46689">
    <property type="entry name" value="Homeodomain-like"/>
    <property type="match status" value="1"/>
</dbReference>
<feature type="region of interest" description="Disordered" evidence="7">
    <location>
        <begin position="266"/>
        <end position="311"/>
    </location>
</feature>
<feature type="region of interest" description="Disordered" evidence="7">
    <location>
        <begin position="467"/>
        <end position="505"/>
    </location>
</feature>
<dbReference type="SMART" id="SM00389">
    <property type="entry name" value="HOX"/>
    <property type="match status" value="1"/>
</dbReference>
<dbReference type="FunFam" id="1.10.10.60:FF:000067">
    <property type="entry name" value="NK6 homeobox 1"/>
    <property type="match status" value="1"/>
</dbReference>
<feature type="region of interest" description="Disordered" evidence="7">
    <location>
        <begin position="91"/>
        <end position="124"/>
    </location>
</feature>
<evidence type="ECO:0000256" key="7">
    <source>
        <dbReference type="SAM" id="MobiDB-lite"/>
    </source>
</evidence>
<feature type="region of interest" description="Disordered" evidence="7">
    <location>
        <begin position="231"/>
        <end position="254"/>
    </location>
</feature>
<dbReference type="PROSITE" id="PS50071">
    <property type="entry name" value="HOMEOBOX_2"/>
    <property type="match status" value="1"/>
</dbReference>
<keyword evidence="3 5" id="KW-0371">Homeobox</keyword>
<dbReference type="CDD" id="cd00086">
    <property type="entry name" value="homeodomain"/>
    <property type="match status" value="1"/>
</dbReference>
<organism evidence="9 10">
    <name type="scientific">Popillia japonica</name>
    <name type="common">Japanese beetle</name>
    <dbReference type="NCBI Taxonomy" id="7064"/>
    <lineage>
        <taxon>Eukaryota</taxon>
        <taxon>Metazoa</taxon>
        <taxon>Ecdysozoa</taxon>
        <taxon>Arthropoda</taxon>
        <taxon>Hexapoda</taxon>
        <taxon>Insecta</taxon>
        <taxon>Pterygota</taxon>
        <taxon>Neoptera</taxon>
        <taxon>Endopterygota</taxon>
        <taxon>Coleoptera</taxon>
        <taxon>Polyphaga</taxon>
        <taxon>Scarabaeiformia</taxon>
        <taxon>Scarabaeidae</taxon>
        <taxon>Rutelinae</taxon>
        <taxon>Popillia</taxon>
    </lineage>
</organism>
<dbReference type="InterPro" id="IPR001356">
    <property type="entry name" value="HD"/>
</dbReference>
<dbReference type="InterPro" id="IPR017970">
    <property type="entry name" value="Homeobox_CS"/>
</dbReference>
<dbReference type="PRINTS" id="PR00024">
    <property type="entry name" value="HOMEOBOX"/>
</dbReference>